<dbReference type="PANTHER" id="PTHR37984:SF9">
    <property type="entry name" value="INTEGRASE CATALYTIC DOMAIN-CONTAINING PROTEIN"/>
    <property type="match status" value="1"/>
</dbReference>
<gene>
    <name evidence="2" type="ORF">PR048_003841</name>
</gene>
<reference evidence="2 3" key="1">
    <citation type="submission" date="2023-02" db="EMBL/GenBank/DDBJ databases">
        <title>LHISI_Scaffold_Assembly.</title>
        <authorList>
            <person name="Stuart O.P."/>
            <person name="Cleave R."/>
            <person name="Magrath M.J.L."/>
            <person name="Mikheyev A.S."/>
        </authorList>
    </citation>
    <scope>NUCLEOTIDE SEQUENCE [LARGE SCALE GENOMIC DNA]</scope>
    <source>
        <strain evidence="2">Daus_M_001</strain>
        <tissue evidence="2">Leg muscle</tissue>
    </source>
</reference>
<dbReference type="SUPFAM" id="SSF56672">
    <property type="entry name" value="DNA/RNA polymerases"/>
    <property type="match status" value="1"/>
</dbReference>
<dbReference type="Proteomes" id="UP001159363">
    <property type="component" value="Chromosome 1"/>
</dbReference>
<dbReference type="EMBL" id="JARBHB010000001">
    <property type="protein sequence ID" value="KAJ8898481.1"/>
    <property type="molecule type" value="Genomic_DNA"/>
</dbReference>
<keyword evidence="3" id="KW-1185">Reference proteome</keyword>
<organism evidence="2 3">
    <name type="scientific">Dryococelus australis</name>
    <dbReference type="NCBI Taxonomy" id="614101"/>
    <lineage>
        <taxon>Eukaryota</taxon>
        <taxon>Metazoa</taxon>
        <taxon>Ecdysozoa</taxon>
        <taxon>Arthropoda</taxon>
        <taxon>Hexapoda</taxon>
        <taxon>Insecta</taxon>
        <taxon>Pterygota</taxon>
        <taxon>Neoptera</taxon>
        <taxon>Polyneoptera</taxon>
        <taxon>Phasmatodea</taxon>
        <taxon>Verophasmatodea</taxon>
        <taxon>Anareolatae</taxon>
        <taxon>Phasmatidae</taxon>
        <taxon>Eurycanthinae</taxon>
        <taxon>Dryococelus</taxon>
    </lineage>
</organism>
<dbReference type="PANTHER" id="PTHR37984">
    <property type="entry name" value="PROTEIN CBG26694"/>
    <property type="match status" value="1"/>
</dbReference>
<proteinExistence type="predicted"/>
<evidence type="ECO:0000259" key="1">
    <source>
        <dbReference type="PROSITE" id="PS50878"/>
    </source>
</evidence>
<dbReference type="InterPro" id="IPR043128">
    <property type="entry name" value="Rev_trsase/Diguanyl_cyclase"/>
</dbReference>
<sequence length="134" mass="15503">MDDILRHAKSINELDAITEAVMKKLAEADLTLNHSKCFFDQTQDKFLGHVLSDKGIQPDPEKTEAIERLKKPLLIPELQRFLGMMNYLSKFIPRVAEHSAPLQKLLEKFVTWHWGLEQVNACEDLKESLMSLHY</sequence>
<comment type="caution">
    <text evidence="2">The sequence shown here is derived from an EMBL/GenBank/DDBJ whole genome shotgun (WGS) entry which is preliminary data.</text>
</comment>
<evidence type="ECO:0000313" key="3">
    <source>
        <dbReference type="Proteomes" id="UP001159363"/>
    </source>
</evidence>
<accession>A0ABQ9IPA9</accession>
<name>A0ABQ9IPA9_9NEOP</name>
<dbReference type="Gene3D" id="3.30.70.270">
    <property type="match status" value="2"/>
</dbReference>
<feature type="domain" description="Reverse transcriptase" evidence="1">
    <location>
        <begin position="1"/>
        <end position="51"/>
    </location>
</feature>
<evidence type="ECO:0000313" key="2">
    <source>
        <dbReference type="EMBL" id="KAJ8898481.1"/>
    </source>
</evidence>
<dbReference type="PROSITE" id="PS50878">
    <property type="entry name" value="RT_POL"/>
    <property type="match status" value="1"/>
</dbReference>
<dbReference type="InterPro" id="IPR043502">
    <property type="entry name" value="DNA/RNA_pol_sf"/>
</dbReference>
<dbReference type="InterPro" id="IPR000477">
    <property type="entry name" value="RT_dom"/>
</dbReference>
<protein>
    <recommendedName>
        <fullName evidence="1">Reverse transcriptase domain-containing protein</fullName>
    </recommendedName>
</protein>
<dbReference type="InterPro" id="IPR050951">
    <property type="entry name" value="Retrovirus_Pol_polyprotein"/>
</dbReference>